<keyword evidence="9" id="KW-0393">Immunoglobulin domain</keyword>
<evidence type="ECO:0000259" key="12">
    <source>
        <dbReference type="PROSITE" id="PS50835"/>
    </source>
</evidence>
<organism evidence="13 14">
    <name type="scientific">Sus scrofa</name>
    <name type="common">Pig</name>
    <dbReference type="NCBI Taxonomy" id="9823"/>
    <lineage>
        <taxon>Eukaryota</taxon>
        <taxon>Metazoa</taxon>
        <taxon>Chordata</taxon>
        <taxon>Craniata</taxon>
        <taxon>Vertebrata</taxon>
        <taxon>Euteleostomi</taxon>
        <taxon>Mammalia</taxon>
        <taxon>Eutheria</taxon>
        <taxon>Laurasiatheria</taxon>
        <taxon>Artiodactyla</taxon>
        <taxon>Suina</taxon>
        <taxon>Suidae</taxon>
        <taxon>Sus</taxon>
    </lineage>
</organism>
<dbReference type="Ensembl" id="ENSSSCT00070039921.1">
    <property type="protein sequence ID" value="ENSSSCP00070033439.1"/>
    <property type="gene ID" value="ENSSSCG00070020135.1"/>
</dbReference>
<evidence type="ECO:0000256" key="8">
    <source>
        <dbReference type="ARBA" id="ARBA00023170"/>
    </source>
</evidence>
<dbReference type="Proteomes" id="UP000314985">
    <property type="component" value="Unassembled WGS sequence"/>
</dbReference>
<keyword evidence="10" id="KW-1279">T cell receptor</keyword>
<feature type="chain" id="PRO_5021287341" description="Ig-like domain-containing protein" evidence="11">
    <location>
        <begin position="22"/>
        <end position="151"/>
    </location>
</feature>
<evidence type="ECO:0000256" key="6">
    <source>
        <dbReference type="ARBA" id="ARBA00023136"/>
    </source>
</evidence>
<dbReference type="InterPro" id="IPR013106">
    <property type="entry name" value="Ig_V-set"/>
</dbReference>
<reference evidence="13" key="2">
    <citation type="submission" date="2025-08" db="UniProtKB">
        <authorList>
            <consortium name="Ensembl"/>
        </authorList>
    </citation>
    <scope>IDENTIFICATION</scope>
</reference>
<dbReference type="InterPro" id="IPR007110">
    <property type="entry name" value="Ig-like_dom"/>
</dbReference>
<dbReference type="InterPro" id="IPR036179">
    <property type="entry name" value="Ig-like_dom_sf"/>
</dbReference>
<feature type="domain" description="Ig-like" evidence="12">
    <location>
        <begin position="36"/>
        <end position="111"/>
    </location>
</feature>
<dbReference type="SUPFAM" id="SSF48726">
    <property type="entry name" value="Immunoglobulin"/>
    <property type="match status" value="1"/>
</dbReference>
<dbReference type="FunFam" id="2.60.40.10:FF:000878">
    <property type="entry name" value="T cell receptor alpha variable 38-1"/>
    <property type="match status" value="1"/>
</dbReference>
<proteinExistence type="predicted"/>
<dbReference type="SMART" id="SM00406">
    <property type="entry name" value="IGv"/>
    <property type="match status" value="1"/>
</dbReference>
<dbReference type="SMART" id="SM00409">
    <property type="entry name" value="IG"/>
    <property type="match status" value="1"/>
</dbReference>
<dbReference type="Pfam" id="PF07686">
    <property type="entry name" value="V-set"/>
    <property type="match status" value="1"/>
</dbReference>
<protein>
    <recommendedName>
        <fullName evidence="12">Ig-like domain-containing protein</fullName>
    </recommendedName>
</protein>
<evidence type="ECO:0000256" key="11">
    <source>
        <dbReference type="SAM" id="SignalP"/>
    </source>
</evidence>
<keyword evidence="6" id="KW-0472">Membrane</keyword>
<dbReference type="AlphaFoldDB" id="A0A4X1UXD4"/>
<dbReference type="GO" id="GO:0002250">
    <property type="term" value="P:adaptive immune response"/>
    <property type="evidence" value="ECO:0007669"/>
    <property type="project" value="UniProtKB-KW"/>
</dbReference>
<name>A0A4X1UXD4_PIG</name>
<sequence length="151" mass="17121">MPLSSLLWLFLASVFSGSSMAQKVTQDQPVVSRQVGEAVTLNCRYETSWNEYTIFWYKQPPSGEMTFLIYQYSASRNAKDGRYFINFQKAQKSLSLTISALQLQDSATYFCALWEHTVPETIGKAEQKPQSLIGESPPCCRTQAEMHTCKP</sequence>
<keyword evidence="4" id="KW-0391">Immunity</keyword>
<keyword evidence="3 11" id="KW-0732">Signal</keyword>
<dbReference type="PANTHER" id="PTHR19367">
    <property type="entry name" value="T-CELL RECEPTOR ALPHA CHAIN V REGION"/>
    <property type="match status" value="1"/>
</dbReference>
<comment type="subcellular location">
    <subcellularLocation>
        <location evidence="1">Cell membrane</location>
    </subcellularLocation>
</comment>
<reference evidence="14" key="1">
    <citation type="submission" date="2017-08" db="EMBL/GenBank/DDBJ databases">
        <title>USMARCv1.0.</title>
        <authorList>
            <person name="Hannum G.I."/>
            <person name="Koren S."/>
            <person name="Schroeder S.G."/>
            <person name="Chin S.C."/>
            <person name="Nonneman D.J."/>
            <person name="Becker S.A."/>
            <person name="Rosen B.D."/>
            <person name="Bickhart D.M."/>
            <person name="Putnam N.H."/>
            <person name="Green R.E."/>
            <person name="Tuggle C.K."/>
            <person name="Liu H."/>
            <person name="Rohrer G.A."/>
            <person name="Warr A."/>
            <person name="Hall R."/>
            <person name="Kim K."/>
            <person name="Hume D.A."/>
            <person name="Talbot R."/>
            <person name="Chow W."/>
            <person name="Howe K."/>
            <person name="Schwartz A.S."/>
            <person name="Watson M."/>
            <person name="Archibald A.L."/>
            <person name="Phillippy A.M."/>
            <person name="Smith T.P.L."/>
        </authorList>
    </citation>
    <scope>NUCLEOTIDE SEQUENCE [LARGE SCALE GENOMIC DNA]</scope>
</reference>
<keyword evidence="7" id="KW-1015">Disulfide bond</keyword>
<keyword evidence="8" id="KW-0675">Receptor</keyword>
<dbReference type="GO" id="GO:0042101">
    <property type="term" value="C:T cell receptor complex"/>
    <property type="evidence" value="ECO:0007669"/>
    <property type="project" value="UniProtKB-KW"/>
</dbReference>
<dbReference type="PANTHER" id="PTHR19367:SF45">
    <property type="entry name" value="IG-LIKE DOMAIN-CONTAINING PROTEIN"/>
    <property type="match status" value="1"/>
</dbReference>
<feature type="signal peptide" evidence="11">
    <location>
        <begin position="1"/>
        <end position="21"/>
    </location>
</feature>
<evidence type="ECO:0000313" key="13">
    <source>
        <dbReference type="Ensembl" id="ENSSSCP00070033439.1"/>
    </source>
</evidence>
<evidence type="ECO:0000256" key="1">
    <source>
        <dbReference type="ARBA" id="ARBA00004236"/>
    </source>
</evidence>
<keyword evidence="2" id="KW-1003">Cell membrane</keyword>
<dbReference type="PROSITE" id="PS50835">
    <property type="entry name" value="IG_LIKE"/>
    <property type="match status" value="1"/>
</dbReference>
<evidence type="ECO:0000256" key="9">
    <source>
        <dbReference type="ARBA" id="ARBA00023319"/>
    </source>
</evidence>
<evidence type="ECO:0000313" key="14">
    <source>
        <dbReference type="Proteomes" id="UP000314985"/>
    </source>
</evidence>
<evidence type="ECO:0000256" key="10">
    <source>
        <dbReference type="ARBA" id="ARBA00043266"/>
    </source>
</evidence>
<evidence type="ECO:0000256" key="2">
    <source>
        <dbReference type="ARBA" id="ARBA00022475"/>
    </source>
</evidence>
<dbReference type="InterPro" id="IPR013783">
    <property type="entry name" value="Ig-like_fold"/>
</dbReference>
<evidence type="ECO:0000256" key="4">
    <source>
        <dbReference type="ARBA" id="ARBA00022859"/>
    </source>
</evidence>
<accession>A0A4X1UXD4</accession>
<dbReference type="InterPro" id="IPR003599">
    <property type="entry name" value="Ig_sub"/>
</dbReference>
<dbReference type="InterPro" id="IPR051287">
    <property type="entry name" value="TCR_variable_region"/>
</dbReference>
<keyword evidence="5" id="KW-1064">Adaptive immunity</keyword>
<dbReference type="Gene3D" id="2.60.40.10">
    <property type="entry name" value="Immunoglobulins"/>
    <property type="match status" value="1"/>
</dbReference>
<evidence type="ECO:0000256" key="7">
    <source>
        <dbReference type="ARBA" id="ARBA00023157"/>
    </source>
</evidence>
<evidence type="ECO:0000256" key="3">
    <source>
        <dbReference type="ARBA" id="ARBA00022729"/>
    </source>
</evidence>
<evidence type="ECO:0000256" key="5">
    <source>
        <dbReference type="ARBA" id="ARBA00023130"/>
    </source>
</evidence>